<protein>
    <submittedName>
        <fullName evidence="1">Uncharacterized protein</fullName>
    </submittedName>
</protein>
<dbReference type="AlphaFoldDB" id="A0A3M7PHW7"/>
<accession>A0A3M7PHW7</accession>
<sequence>FFSPKTHIKFSSFLFLSATRISFDGLDGLLPGSLGVDVPKLDDTICRSTQKAGLVHSDQTRHIVLMVRAQFKEWMLLAFVQLKVPYFDPGLISLFGSLFVFLVPQAETAVRIGSDQIAVVSYFNGVNGGSWSLDNFLAQSSRKVPDNYGRVVLALNVSEAENTLVADYGLGAR</sequence>
<reference evidence="1 2" key="1">
    <citation type="journal article" date="2018" name="Sci. Rep.">
        <title>Genomic signatures of local adaptation to the degree of environmental predictability in rotifers.</title>
        <authorList>
            <person name="Franch-Gras L."/>
            <person name="Hahn C."/>
            <person name="Garcia-Roger E.M."/>
            <person name="Carmona M.J."/>
            <person name="Serra M."/>
            <person name="Gomez A."/>
        </authorList>
    </citation>
    <scope>NUCLEOTIDE SEQUENCE [LARGE SCALE GENOMIC DNA]</scope>
    <source>
        <strain evidence="1">HYR1</strain>
    </source>
</reference>
<keyword evidence="2" id="KW-1185">Reference proteome</keyword>
<evidence type="ECO:0000313" key="2">
    <source>
        <dbReference type="Proteomes" id="UP000276133"/>
    </source>
</evidence>
<comment type="caution">
    <text evidence="1">The sequence shown here is derived from an EMBL/GenBank/DDBJ whole genome shotgun (WGS) entry which is preliminary data.</text>
</comment>
<dbReference type="EMBL" id="REGN01010592">
    <property type="protein sequence ID" value="RMZ98721.1"/>
    <property type="molecule type" value="Genomic_DNA"/>
</dbReference>
<dbReference type="Proteomes" id="UP000276133">
    <property type="component" value="Unassembled WGS sequence"/>
</dbReference>
<evidence type="ECO:0000313" key="1">
    <source>
        <dbReference type="EMBL" id="RMZ98721.1"/>
    </source>
</evidence>
<organism evidence="1 2">
    <name type="scientific">Brachionus plicatilis</name>
    <name type="common">Marine rotifer</name>
    <name type="synonym">Brachionus muelleri</name>
    <dbReference type="NCBI Taxonomy" id="10195"/>
    <lineage>
        <taxon>Eukaryota</taxon>
        <taxon>Metazoa</taxon>
        <taxon>Spiralia</taxon>
        <taxon>Gnathifera</taxon>
        <taxon>Rotifera</taxon>
        <taxon>Eurotatoria</taxon>
        <taxon>Monogononta</taxon>
        <taxon>Pseudotrocha</taxon>
        <taxon>Ploima</taxon>
        <taxon>Brachionidae</taxon>
        <taxon>Brachionus</taxon>
    </lineage>
</organism>
<proteinExistence type="predicted"/>
<gene>
    <name evidence="1" type="ORF">BpHYR1_027593</name>
</gene>
<name>A0A3M7PHW7_BRAPC</name>
<feature type="non-terminal residue" evidence="1">
    <location>
        <position position="1"/>
    </location>
</feature>